<dbReference type="WBParaSite" id="EEL_0000797801-mRNA-1">
    <property type="protein sequence ID" value="EEL_0000797801-mRNA-1"/>
    <property type="gene ID" value="EEL_0000797801"/>
</dbReference>
<dbReference type="AlphaFoldDB" id="A0A158Q8L2"/>
<evidence type="ECO:0000256" key="1">
    <source>
        <dbReference type="SAM" id="Coils"/>
    </source>
</evidence>
<keyword evidence="1" id="KW-0175">Coiled coil</keyword>
<keyword evidence="2" id="KW-1185">Reference proteome</keyword>
<dbReference type="Proteomes" id="UP000050640">
    <property type="component" value="Unplaced"/>
</dbReference>
<organism evidence="2 3">
    <name type="scientific">Elaeophora elaphi</name>
    <dbReference type="NCBI Taxonomy" id="1147741"/>
    <lineage>
        <taxon>Eukaryota</taxon>
        <taxon>Metazoa</taxon>
        <taxon>Ecdysozoa</taxon>
        <taxon>Nematoda</taxon>
        <taxon>Chromadorea</taxon>
        <taxon>Rhabditida</taxon>
        <taxon>Spirurina</taxon>
        <taxon>Spiruromorpha</taxon>
        <taxon>Filarioidea</taxon>
        <taxon>Onchocercidae</taxon>
        <taxon>Elaeophora</taxon>
    </lineage>
</organism>
<proteinExistence type="predicted"/>
<protein>
    <submittedName>
        <fullName evidence="3">TRAF-type domain-containing protein</fullName>
    </submittedName>
</protein>
<name>A0A158Q8L2_9BILA</name>
<accession>A0A158Q8L2</accession>
<feature type="coiled-coil region" evidence="1">
    <location>
        <begin position="53"/>
        <end position="84"/>
    </location>
</feature>
<sequence length="431" mass="48997">MSVITDDKYMGAVQKTFNEKLKQFQEAGGWDVVNEKAQHCTYHRYLEVGIEDCENAAKLIESLMVTLEAVKRELRAEVERLEARQFERTNFTKMVEVINSAMKRKENISESCTNMNIDGRQIEEMNQVIALSSSSIDSLEAQVSGLQITPSTSTINQNSAFKQAQRISAKALVEKLYRPPTSLTGSFTVDEDEETATFLEPMRILTFQDTTMDDIERSKGNLDQMTNSSKKENVEPVHISESPVMESELVKQWIREVSFKQIQRRPTETVVEKLYRPPASLKGSFTVDEDEDTATFLEPMRVLTFQDATMDDIVRGKGNLDQITDSLKKDVGSVHISQSPVIKSELAKQWIREVTLKQDQNKDAVTFPESVDVLTSHDTTVDDTVRGKGNLDQMNKSLEKKDVEPVRIPEPPVMESELAKQWIREVARQMF</sequence>
<evidence type="ECO:0000313" key="3">
    <source>
        <dbReference type="WBParaSite" id="EEL_0000797801-mRNA-1"/>
    </source>
</evidence>
<evidence type="ECO:0000313" key="2">
    <source>
        <dbReference type="Proteomes" id="UP000050640"/>
    </source>
</evidence>
<reference evidence="3" key="1">
    <citation type="submission" date="2016-04" db="UniProtKB">
        <authorList>
            <consortium name="WormBaseParasite"/>
        </authorList>
    </citation>
    <scope>IDENTIFICATION</scope>
</reference>